<dbReference type="EMBL" id="PCGW01000035">
    <property type="protein sequence ID" value="PHO19564.1"/>
    <property type="molecule type" value="Genomic_DNA"/>
</dbReference>
<organism evidence="2 4">
    <name type="scientific">Aggregatibacter actinomycetemcomitans</name>
    <name type="common">Actinobacillus actinomycetemcomitans</name>
    <name type="synonym">Haemophilus actinomycetemcomitans</name>
    <dbReference type="NCBI Taxonomy" id="714"/>
    <lineage>
        <taxon>Bacteria</taxon>
        <taxon>Pseudomonadati</taxon>
        <taxon>Pseudomonadota</taxon>
        <taxon>Gammaproteobacteria</taxon>
        <taxon>Pasteurellales</taxon>
        <taxon>Pasteurellaceae</taxon>
        <taxon>Aggregatibacter</taxon>
    </lineage>
</organism>
<reference evidence="2 4" key="2">
    <citation type="submission" date="2019-08" db="EMBL/GenBank/DDBJ databases">
        <title>Whole genome sequencing of Aggregatibacter actinomycetemcomitans cultured from blood stream infections in Denmark reveals a novel phylogenetic lineage expressing serotype a membrane O polysaccharide.</title>
        <authorList>
            <person name="Nedergaard S."/>
            <person name="Kobel C.M."/>
            <person name="Nielsen M.B."/>
            <person name="Moeller R.T."/>
            <person name="Jensen A.B."/>
            <person name="Noerskov-Lauritsen N."/>
        </authorList>
    </citation>
    <scope>NUCLEOTIDE SEQUENCE [LARGE SCALE GENOMIC DNA]</scope>
    <source>
        <strain evidence="2 4">PN_563</strain>
    </source>
</reference>
<protein>
    <submittedName>
        <fullName evidence="2">Uncharacterized protein</fullName>
    </submittedName>
</protein>
<dbReference type="Proteomes" id="UP000323012">
    <property type="component" value="Unassembled WGS sequence"/>
</dbReference>
<dbReference type="AlphaFoldDB" id="A0AB74N3D6"/>
<evidence type="ECO:0000313" key="2">
    <source>
        <dbReference type="EMBL" id="TYA38078.1"/>
    </source>
</evidence>
<name>A0AB74N3D6_AGGAC</name>
<evidence type="ECO:0000313" key="1">
    <source>
        <dbReference type="EMBL" id="PHO19564.1"/>
    </source>
</evidence>
<comment type="caution">
    <text evidence="2">The sequence shown here is derived from an EMBL/GenBank/DDBJ whole genome shotgun (WGS) entry which is preliminary data.</text>
</comment>
<proteinExistence type="predicted"/>
<evidence type="ECO:0000313" key="4">
    <source>
        <dbReference type="Proteomes" id="UP000323012"/>
    </source>
</evidence>
<reference evidence="1 3" key="1">
    <citation type="submission" date="2017-10" db="EMBL/GenBank/DDBJ databases">
        <title>Draft genome sequences of Aggregatibacter actinomycetemcomitans strains 310a and 310b.</title>
        <authorList>
            <person name="May A.C."/>
            <person name="Ohta H."/>
            <person name="Maeda H."/>
            <person name="Kokeguchi S."/>
            <person name="Cugini C."/>
        </authorList>
    </citation>
    <scope>NUCLEOTIDE SEQUENCE [LARGE SCALE GENOMIC DNA]</scope>
    <source>
        <strain evidence="1 3">310b</strain>
    </source>
</reference>
<sequence length="59" mass="6477">MISLFSNPSNAIFANVGDIIPPCGVPSVVAFSRPNSIIPDFYHFLSIRLFIGMCFINQS</sequence>
<accession>A0AB74N3D6</accession>
<evidence type="ECO:0000313" key="3">
    <source>
        <dbReference type="Proteomes" id="UP000226080"/>
    </source>
</evidence>
<keyword evidence="3" id="KW-1185">Reference proteome</keyword>
<dbReference type="Proteomes" id="UP000226080">
    <property type="component" value="Unassembled WGS sequence"/>
</dbReference>
<dbReference type="EMBL" id="VSED01000042">
    <property type="protein sequence ID" value="TYA38078.1"/>
    <property type="molecule type" value="Genomic_DNA"/>
</dbReference>
<gene>
    <name evidence="1" type="ORF">CQR80_11590</name>
    <name evidence="2" type="ORF">FXB79_10735</name>
</gene>